<dbReference type="InterPro" id="IPR001128">
    <property type="entry name" value="Cyt_P450"/>
</dbReference>
<dbReference type="Proteomes" id="UP000800035">
    <property type="component" value="Unassembled WGS sequence"/>
</dbReference>
<feature type="binding site" description="axial binding residue" evidence="1">
    <location>
        <position position="493"/>
    </location>
    <ligand>
        <name>heme</name>
        <dbReference type="ChEBI" id="CHEBI:30413"/>
    </ligand>
    <ligandPart>
        <name>Fe</name>
        <dbReference type="ChEBI" id="CHEBI:18248"/>
    </ligandPart>
</feature>
<dbReference type="InterPro" id="IPR002401">
    <property type="entry name" value="Cyt_P450_E_grp-I"/>
</dbReference>
<dbReference type="PANTHER" id="PTHR24305">
    <property type="entry name" value="CYTOCHROME P450"/>
    <property type="match status" value="1"/>
</dbReference>
<reference evidence="3" key="1">
    <citation type="journal article" date="2020" name="Stud. Mycol.">
        <title>101 Dothideomycetes genomes: a test case for predicting lifestyles and emergence of pathogens.</title>
        <authorList>
            <person name="Haridas S."/>
            <person name="Albert R."/>
            <person name="Binder M."/>
            <person name="Bloem J."/>
            <person name="Labutti K."/>
            <person name="Salamov A."/>
            <person name="Andreopoulos B."/>
            <person name="Baker S."/>
            <person name="Barry K."/>
            <person name="Bills G."/>
            <person name="Bluhm B."/>
            <person name="Cannon C."/>
            <person name="Castanera R."/>
            <person name="Culley D."/>
            <person name="Daum C."/>
            <person name="Ezra D."/>
            <person name="Gonzalez J."/>
            <person name="Henrissat B."/>
            <person name="Kuo A."/>
            <person name="Liang C."/>
            <person name="Lipzen A."/>
            <person name="Lutzoni F."/>
            <person name="Magnuson J."/>
            <person name="Mondo S."/>
            <person name="Nolan M."/>
            <person name="Ohm R."/>
            <person name="Pangilinan J."/>
            <person name="Park H.-J."/>
            <person name="Ramirez L."/>
            <person name="Alfaro M."/>
            <person name="Sun H."/>
            <person name="Tritt A."/>
            <person name="Yoshinaga Y."/>
            <person name="Zwiers L.-H."/>
            <person name="Turgeon B."/>
            <person name="Goodwin S."/>
            <person name="Spatafora J."/>
            <person name="Crous P."/>
            <person name="Grigoriev I."/>
        </authorList>
    </citation>
    <scope>NUCLEOTIDE SEQUENCE</scope>
    <source>
        <strain evidence="3">CBS 675.92</strain>
    </source>
</reference>
<dbReference type="PRINTS" id="PR00463">
    <property type="entry name" value="EP450I"/>
</dbReference>
<accession>A0A6A5UDS5</accession>
<feature type="transmembrane region" description="Helical" evidence="2">
    <location>
        <begin position="34"/>
        <end position="54"/>
    </location>
</feature>
<dbReference type="GO" id="GO:0004497">
    <property type="term" value="F:monooxygenase activity"/>
    <property type="evidence" value="ECO:0007669"/>
    <property type="project" value="InterPro"/>
</dbReference>
<dbReference type="CDD" id="cd11061">
    <property type="entry name" value="CYP67-like"/>
    <property type="match status" value="1"/>
</dbReference>
<keyword evidence="2" id="KW-0812">Transmembrane</keyword>
<keyword evidence="2" id="KW-0472">Membrane</keyword>
<evidence type="ECO:0000313" key="3">
    <source>
        <dbReference type="EMBL" id="KAF1962854.1"/>
    </source>
</evidence>
<proteinExistence type="predicted"/>
<feature type="transmembrane region" description="Helical" evidence="2">
    <location>
        <begin position="6"/>
        <end position="27"/>
    </location>
</feature>
<dbReference type="InterPro" id="IPR050121">
    <property type="entry name" value="Cytochrome_P450_monoxygenase"/>
</dbReference>
<evidence type="ECO:0000256" key="1">
    <source>
        <dbReference type="PIRSR" id="PIRSR602401-1"/>
    </source>
</evidence>
<evidence type="ECO:0000313" key="4">
    <source>
        <dbReference type="Proteomes" id="UP000800035"/>
    </source>
</evidence>
<organism evidence="3 4">
    <name type="scientific">Byssothecium circinans</name>
    <dbReference type="NCBI Taxonomy" id="147558"/>
    <lineage>
        <taxon>Eukaryota</taxon>
        <taxon>Fungi</taxon>
        <taxon>Dikarya</taxon>
        <taxon>Ascomycota</taxon>
        <taxon>Pezizomycotina</taxon>
        <taxon>Dothideomycetes</taxon>
        <taxon>Pleosporomycetidae</taxon>
        <taxon>Pleosporales</taxon>
        <taxon>Massarineae</taxon>
        <taxon>Massarinaceae</taxon>
        <taxon>Byssothecium</taxon>
    </lineage>
</organism>
<dbReference type="GO" id="GO:0005506">
    <property type="term" value="F:iron ion binding"/>
    <property type="evidence" value="ECO:0007669"/>
    <property type="project" value="InterPro"/>
</dbReference>
<sequence>MSALNLPTLVGTSAILGIAFHISIVGLEFERYMFQFLFTTLFTYLSLVFAFLSANQTLGLALVQASLVLVSFNVSVLFSITVYRLFLHRCSVIPGPLLAKLTRFYATYLNAKGYRYHKELGELHKQHGDFLRIGPRDISILDKRAIPLIYGPNSECRKSTWYSQSSNDSSKVSINMTRDQKSYRLRRRAWDRGFSMKALTSYQPRIKAKTDMLVEKIRELNGKQIDMTKWSMLFGFDVMGEVGFGKDFGSLTSGQEHPAIKAIHEHIAVLGVFQTVPWLMNLLGSIPGAAASFAEFFGMCEKEMVEKEKTWNSRTDPQDLASWLIKAVREKDVTASPTKESLADDSRVIIIAGSDTTANTLANILFYLATNPSVQTKLQARLDAIFPSGSSSWNYEKVKTVTDIDDIINETLRLKPPVIQGGPRETPPQGIHVGDMHIPGNVNVSVPYILIQREPRWWEEAENFVPERWDERSAEMGTAEAPFLPFQLGLHSCIGKNLAFLSLRTAISLLVMEFDIELAEGESGEEFDKGFDDVFLMTLKPLRLKLTARLGE</sequence>
<gene>
    <name evidence="3" type="ORF">CC80DRAFT_588349</name>
</gene>
<dbReference type="EMBL" id="ML976978">
    <property type="protein sequence ID" value="KAF1962854.1"/>
    <property type="molecule type" value="Genomic_DNA"/>
</dbReference>
<feature type="transmembrane region" description="Helical" evidence="2">
    <location>
        <begin position="60"/>
        <end position="83"/>
    </location>
</feature>
<comment type="cofactor">
    <cofactor evidence="1">
        <name>heme</name>
        <dbReference type="ChEBI" id="CHEBI:30413"/>
    </cofactor>
</comment>
<dbReference type="GO" id="GO:0020037">
    <property type="term" value="F:heme binding"/>
    <property type="evidence" value="ECO:0007669"/>
    <property type="project" value="InterPro"/>
</dbReference>
<dbReference type="OrthoDB" id="6692864at2759"/>
<evidence type="ECO:0000256" key="2">
    <source>
        <dbReference type="SAM" id="Phobius"/>
    </source>
</evidence>
<keyword evidence="1" id="KW-0479">Metal-binding</keyword>
<protein>
    <submittedName>
        <fullName evidence="3">Cytochrome P450 67</fullName>
    </submittedName>
</protein>
<dbReference type="Gene3D" id="1.10.630.10">
    <property type="entry name" value="Cytochrome P450"/>
    <property type="match status" value="1"/>
</dbReference>
<name>A0A6A5UDS5_9PLEO</name>
<dbReference type="PRINTS" id="PR00385">
    <property type="entry name" value="P450"/>
</dbReference>
<keyword evidence="1" id="KW-0408">Iron</keyword>
<dbReference type="AlphaFoldDB" id="A0A6A5UDS5"/>
<keyword evidence="1" id="KW-0349">Heme</keyword>
<keyword evidence="2" id="KW-1133">Transmembrane helix</keyword>
<dbReference type="SUPFAM" id="SSF48264">
    <property type="entry name" value="Cytochrome P450"/>
    <property type="match status" value="1"/>
</dbReference>
<dbReference type="PANTHER" id="PTHR24305:SF78">
    <property type="entry name" value="P450, PUTATIVE (EUROFUNG)-RELATED"/>
    <property type="match status" value="1"/>
</dbReference>
<dbReference type="GO" id="GO:0016705">
    <property type="term" value="F:oxidoreductase activity, acting on paired donors, with incorporation or reduction of molecular oxygen"/>
    <property type="evidence" value="ECO:0007669"/>
    <property type="project" value="InterPro"/>
</dbReference>
<keyword evidence="4" id="KW-1185">Reference proteome</keyword>
<dbReference type="Pfam" id="PF00067">
    <property type="entry name" value="p450"/>
    <property type="match status" value="1"/>
</dbReference>
<dbReference type="InterPro" id="IPR036396">
    <property type="entry name" value="Cyt_P450_sf"/>
</dbReference>